<dbReference type="AlphaFoldDB" id="A0A2T9ZGL3"/>
<evidence type="ECO:0000313" key="2">
    <source>
        <dbReference type="Proteomes" id="UP000245609"/>
    </source>
</evidence>
<keyword evidence="2" id="KW-1185">Reference proteome</keyword>
<sequence length="53" mass="6105">MKAENEFGIHVDKILYLPFVSEFKFRTIDGKCKRKSTINENSQEASYSAFATN</sequence>
<evidence type="ECO:0000313" key="1">
    <source>
        <dbReference type="EMBL" id="PVV03700.1"/>
    </source>
</evidence>
<dbReference type="EMBL" id="MBFS01000201">
    <property type="protein sequence ID" value="PVV03700.1"/>
    <property type="molecule type" value="Genomic_DNA"/>
</dbReference>
<reference evidence="1 2" key="1">
    <citation type="journal article" date="2018" name="MBio">
        <title>Comparative Genomics Reveals the Core Gene Toolbox for the Fungus-Insect Symbiosis.</title>
        <authorList>
            <person name="Wang Y."/>
            <person name="Stata M."/>
            <person name="Wang W."/>
            <person name="Stajich J.E."/>
            <person name="White M.M."/>
            <person name="Moncalvo J.M."/>
        </authorList>
    </citation>
    <scope>NUCLEOTIDE SEQUENCE [LARGE SCALE GENOMIC DNA]</scope>
    <source>
        <strain evidence="1 2">SC-DP-2</strain>
    </source>
</reference>
<proteinExistence type="predicted"/>
<gene>
    <name evidence="1" type="ORF">BB560_001820</name>
</gene>
<protein>
    <submittedName>
        <fullName evidence="1">Uncharacterized protein</fullName>
    </submittedName>
</protein>
<dbReference type="Proteomes" id="UP000245609">
    <property type="component" value="Unassembled WGS sequence"/>
</dbReference>
<accession>A0A2T9ZGL3</accession>
<organism evidence="1 2">
    <name type="scientific">Smittium megazygosporum</name>
    <dbReference type="NCBI Taxonomy" id="133381"/>
    <lineage>
        <taxon>Eukaryota</taxon>
        <taxon>Fungi</taxon>
        <taxon>Fungi incertae sedis</taxon>
        <taxon>Zoopagomycota</taxon>
        <taxon>Kickxellomycotina</taxon>
        <taxon>Harpellomycetes</taxon>
        <taxon>Harpellales</taxon>
        <taxon>Legeriomycetaceae</taxon>
        <taxon>Smittium</taxon>
    </lineage>
</organism>
<comment type="caution">
    <text evidence="1">The sequence shown here is derived from an EMBL/GenBank/DDBJ whole genome shotgun (WGS) entry which is preliminary data.</text>
</comment>
<name>A0A2T9ZGL3_9FUNG</name>